<reference evidence="2" key="1">
    <citation type="submission" date="2023-06" db="EMBL/GenBank/DDBJ databases">
        <title>Genomic analysis of the entomopathogenic nematode Steinernema hermaphroditum.</title>
        <authorList>
            <person name="Schwarz E.M."/>
            <person name="Heppert J.K."/>
            <person name="Baniya A."/>
            <person name="Schwartz H.T."/>
            <person name="Tan C.-H."/>
            <person name="Antoshechkin I."/>
            <person name="Sternberg P.W."/>
            <person name="Goodrich-Blair H."/>
            <person name="Dillman A.R."/>
        </authorList>
    </citation>
    <scope>NUCLEOTIDE SEQUENCE</scope>
    <source>
        <strain evidence="2">PS9179</strain>
        <tissue evidence="2">Whole animal</tissue>
    </source>
</reference>
<comment type="caution">
    <text evidence="2">The sequence shown here is derived from an EMBL/GenBank/DDBJ whole genome shotgun (WGS) entry which is preliminary data.</text>
</comment>
<name>A0AA39LHG7_9BILA</name>
<feature type="region of interest" description="Disordered" evidence="1">
    <location>
        <begin position="1"/>
        <end position="123"/>
    </location>
</feature>
<accession>A0AA39LHG7</accession>
<evidence type="ECO:0000313" key="2">
    <source>
        <dbReference type="EMBL" id="KAK0397249.1"/>
    </source>
</evidence>
<keyword evidence="3" id="KW-1185">Reference proteome</keyword>
<sequence>MLAPIVTKDMKLFPSRPLPPYVKNSNVRARAQSLDEIGGPSQTKPFRQRNAQSVGHLPGVAKSPPKRSSAPRTPLDSIKEGVELGASSSGCTKSTSTLNDASDSRSVKSTGSVEEKKSPRGSKKIVKWITGAFKKSKDSSTSSSPNDDEQLSGVRLLISRTHPSVISAHCVHFLKIFTTALIRLNIFKNL</sequence>
<dbReference type="AlphaFoldDB" id="A0AA39LHG7"/>
<proteinExistence type="predicted"/>
<organism evidence="2 3">
    <name type="scientific">Steinernema hermaphroditum</name>
    <dbReference type="NCBI Taxonomy" id="289476"/>
    <lineage>
        <taxon>Eukaryota</taxon>
        <taxon>Metazoa</taxon>
        <taxon>Ecdysozoa</taxon>
        <taxon>Nematoda</taxon>
        <taxon>Chromadorea</taxon>
        <taxon>Rhabditida</taxon>
        <taxon>Tylenchina</taxon>
        <taxon>Panagrolaimomorpha</taxon>
        <taxon>Strongyloidoidea</taxon>
        <taxon>Steinernematidae</taxon>
        <taxon>Steinernema</taxon>
    </lineage>
</organism>
<evidence type="ECO:0000256" key="1">
    <source>
        <dbReference type="SAM" id="MobiDB-lite"/>
    </source>
</evidence>
<dbReference type="EMBL" id="JAUCMV010000005">
    <property type="protein sequence ID" value="KAK0397249.1"/>
    <property type="molecule type" value="Genomic_DNA"/>
</dbReference>
<protein>
    <submittedName>
        <fullName evidence="2">Uncharacterized protein</fullName>
    </submittedName>
</protein>
<feature type="compositionally biased region" description="Polar residues" evidence="1">
    <location>
        <begin position="86"/>
        <end position="101"/>
    </location>
</feature>
<evidence type="ECO:0000313" key="3">
    <source>
        <dbReference type="Proteomes" id="UP001175271"/>
    </source>
</evidence>
<dbReference type="Proteomes" id="UP001175271">
    <property type="component" value="Unassembled WGS sequence"/>
</dbReference>
<gene>
    <name evidence="2" type="ORF">QR680_002047</name>
</gene>
<feature type="compositionally biased region" description="Polar residues" evidence="1">
    <location>
        <begin position="40"/>
        <end position="53"/>
    </location>
</feature>